<evidence type="ECO:0000313" key="2">
    <source>
        <dbReference type="EMBL" id="ETY72534.1"/>
    </source>
</evidence>
<dbReference type="OrthoDB" id="1654314at2"/>
<dbReference type="PATRIC" id="fig|1400520.3.peg.3295"/>
<dbReference type="HOGENOM" id="CLU_083843_2_3_9"/>
<dbReference type="STRING" id="1400520.LFAB_16760"/>
<keyword evidence="1" id="KW-0472">Membrane</keyword>
<gene>
    <name evidence="2" type="ORF">LFAB_16760</name>
</gene>
<accession>W6T416</accession>
<feature type="transmembrane region" description="Helical" evidence="1">
    <location>
        <begin position="179"/>
        <end position="196"/>
    </location>
</feature>
<keyword evidence="1" id="KW-1133">Transmembrane helix</keyword>
<feature type="transmembrane region" description="Helical" evidence="1">
    <location>
        <begin position="78"/>
        <end position="98"/>
    </location>
</feature>
<evidence type="ECO:0000256" key="1">
    <source>
        <dbReference type="SAM" id="Phobius"/>
    </source>
</evidence>
<dbReference type="Pfam" id="PF19700">
    <property type="entry name" value="DUF6198"/>
    <property type="match status" value="1"/>
</dbReference>
<organism evidence="2 3">
    <name type="scientific">Lactiplantibacillus fabifermentans T30PCM01</name>
    <dbReference type="NCBI Taxonomy" id="1400520"/>
    <lineage>
        <taxon>Bacteria</taxon>
        <taxon>Bacillati</taxon>
        <taxon>Bacillota</taxon>
        <taxon>Bacilli</taxon>
        <taxon>Lactobacillales</taxon>
        <taxon>Lactobacillaceae</taxon>
        <taxon>Lactiplantibacillus</taxon>
    </lineage>
</organism>
<dbReference type="RefSeq" id="WP_033614881.1">
    <property type="nucleotide sequence ID" value="NZ_KK036540.1"/>
</dbReference>
<dbReference type="InterPro" id="IPR038750">
    <property type="entry name" value="YczE/YyaS-like"/>
</dbReference>
<comment type="caution">
    <text evidence="2">The sequence shown here is derived from an EMBL/GenBank/DDBJ whole genome shotgun (WGS) entry which is preliminary data.</text>
</comment>
<proteinExistence type="predicted"/>
<reference evidence="2 3" key="1">
    <citation type="journal article" date="2014" name="Genome Announc.">
        <title>Genome Sequence of Lactobacillus fabifermentans Strain T30PCM01, Isolated from Fermenting Grape Marc.</title>
        <authorList>
            <person name="Treu L."/>
            <person name="Vendramin V."/>
            <person name="Bovo B."/>
            <person name="Giacomini A."/>
            <person name="Corich V."/>
            <person name="Campanaro S."/>
        </authorList>
    </citation>
    <scope>NUCLEOTIDE SEQUENCE [LARGE SCALE GENOMIC DNA]</scope>
    <source>
        <strain evidence="2 3">T30PCM01</strain>
    </source>
</reference>
<name>W6T416_9LACO</name>
<dbReference type="PANTHER" id="PTHR40078:SF1">
    <property type="entry name" value="INTEGRAL MEMBRANE PROTEIN"/>
    <property type="match status" value="1"/>
</dbReference>
<dbReference type="EMBL" id="AWWK01000094">
    <property type="protein sequence ID" value="ETY72534.1"/>
    <property type="molecule type" value="Genomic_DNA"/>
</dbReference>
<dbReference type="eggNOG" id="COG2364">
    <property type="taxonomic scope" value="Bacteria"/>
</dbReference>
<feature type="transmembrane region" description="Helical" evidence="1">
    <location>
        <begin position="46"/>
        <end position="66"/>
    </location>
</feature>
<protein>
    <recommendedName>
        <fullName evidence="4">Integral membrane protein</fullName>
    </recommendedName>
</protein>
<keyword evidence="1" id="KW-0812">Transmembrane</keyword>
<dbReference type="PANTHER" id="PTHR40078">
    <property type="entry name" value="INTEGRAL MEMBRANE PROTEIN-RELATED"/>
    <property type="match status" value="1"/>
</dbReference>
<evidence type="ECO:0008006" key="4">
    <source>
        <dbReference type="Google" id="ProtNLM"/>
    </source>
</evidence>
<sequence>MMKKYLVLAIAIVGTSFGSALGIKAAVGVTAWDAFAVTLGRVWGLKVGTVGMLLNTICFLLQVLLLKKGFKKTQYLQLAVTVLVGAVVNFALYDLLAFSLPTYALRIAMILASFVIMAFFTGIVMTINLITFPLEGLVLAIAVKTNADFARLRQITDIVLLVLCLVIPLTGSAELVVREGTVIGMLCFGPLLGWFMKYQKSILGRQQLLG</sequence>
<evidence type="ECO:0000313" key="3">
    <source>
        <dbReference type="Proteomes" id="UP000019247"/>
    </source>
</evidence>
<dbReference type="AlphaFoldDB" id="W6T416"/>
<feature type="transmembrane region" description="Helical" evidence="1">
    <location>
        <begin position="110"/>
        <end position="143"/>
    </location>
</feature>
<feature type="transmembrane region" description="Helical" evidence="1">
    <location>
        <begin position="155"/>
        <end position="173"/>
    </location>
</feature>
<dbReference type="Proteomes" id="UP000019247">
    <property type="component" value="Unassembled WGS sequence"/>
</dbReference>